<accession>A0ABV8L2F2</accession>
<evidence type="ECO:0008006" key="3">
    <source>
        <dbReference type="Google" id="ProtNLM"/>
    </source>
</evidence>
<dbReference type="RefSeq" id="WP_378547842.1">
    <property type="nucleotide sequence ID" value="NZ_JBHSBA010000003.1"/>
</dbReference>
<reference evidence="2" key="1">
    <citation type="journal article" date="2019" name="Int. J. Syst. Evol. Microbiol.">
        <title>The Global Catalogue of Microorganisms (GCM) 10K type strain sequencing project: providing services to taxonomists for standard genome sequencing and annotation.</title>
        <authorList>
            <consortium name="The Broad Institute Genomics Platform"/>
            <consortium name="The Broad Institute Genome Sequencing Center for Infectious Disease"/>
            <person name="Wu L."/>
            <person name="Ma J."/>
        </authorList>
    </citation>
    <scope>NUCLEOTIDE SEQUENCE [LARGE SCALE GENOMIC DNA]</scope>
    <source>
        <strain evidence="2">CGMCC 4.7204</strain>
    </source>
</reference>
<gene>
    <name evidence="1" type="ORF">ACFOW8_08355</name>
</gene>
<dbReference type="Proteomes" id="UP001595767">
    <property type="component" value="Unassembled WGS sequence"/>
</dbReference>
<proteinExistence type="predicted"/>
<comment type="caution">
    <text evidence="1">The sequence shown here is derived from an EMBL/GenBank/DDBJ whole genome shotgun (WGS) entry which is preliminary data.</text>
</comment>
<keyword evidence="2" id="KW-1185">Reference proteome</keyword>
<evidence type="ECO:0000313" key="1">
    <source>
        <dbReference type="EMBL" id="MFC4124935.1"/>
    </source>
</evidence>
<evidence type="ECO:0000313" key="2">
    <source>
        <dbReference type="Proteomes" id="UP001595767"/>
    </source>
</evidence>
<name>A0ABV8L2F2_9NOCA</name>
<protein>
    <recommendedName>
        <fullName evidence="3">DUF3168 domain-containing protein</fullName>
    </recommendedName>
</protein>
<organism evidence="1 2">
    <name type="scientific">Nocardia rhizosphaerae</name>
    <dbReference type="NCBI Taxonomy" id="1691571"/>
    <lineage>
        <taxon>Bacteria</taxon>
        <taxon>Bacillati</taxon>
        <taxon>Actinomycetota</taxon>
        <taxon>Actinomycetes</taxon>
        <taxon>Mycobacteriales</taxon>
        <taxon>Nocardiaceae</taxon>
        <taxon>Nocardia</taxon>
    </lineage>
</organism>
<sequence>MTAIFAQIEVAVADHLTAALPMRGIIVPVRNAVPRTGRPPSYVLVTRPGGGQRNLATDGPRLVVEVVAESGADAGSLAAIVRALLRAAAPGYVGEVWIDRTRDVGLAFSPDPDTNAPRYLLTVEVWQRGAALA</sequence>
<dbReference type="EMBL" id="JBHSBA010000003">
    <property type="protein sequence ID" value="MFC4124935.1"/>
    <property type="molecule type" value="Genomic_DNA"/>
</dbReference>